<evidence type="ECO:0000313" key="2">
    <source>
        <dbReference type="EMBL" id="CAG6514337.1"/>
    </source>
</evidence>
<proteinExistence type="predicted"/>
<dbReference type="EMBL" id="HBUE01275027">
    <property type="protein sequence ID" value="CAG6565825.1"/>
    <property type="molecule type" value="Transcribed_RNA"/>
</dbReference>
<feature type="transmembrane region" description="Helical" evidence="1">
    <location>
        <begin position="46"/>
        <end position="65"/>
    </location>
</feature>
<name>A0A8D8DKZ5_CULPI</name>
<accession>A0A8D8DKZ5</accession>
<dbReference type="EMBL" id="HBUE01169638">
    <property type="protein sequence ID" value="CAG6514337.1"/>
    <property type="molecule type" value="Transcribed_RNA"/>
</dbReference>
<feature type="transmembrane region" description="Helical" evidence="1">
    <location>
        <begin position="12"/>
        <end position="34"/>
    </location>
</feature>
<keyword evidence="1" id="KW-0812">Transmembrane</keyword>
<dbReference type="AlphaFoldDB" id="A0A8D8DKZ5"/>
<keyword evidence="1" id="KW-0472">Membrane</keyword>
<evidence type="ECO:0000256" key="1">
    <source>
        <dbReference type="SAM" id="Phobius"/>
    </source>
</evidence>
<keyword evidence="1" id="KW-1133">Transmembrane helix</keyword>
<sequence length="148" mass="16732">MCPVGSVSSLHARFFVLVYQLQIEAFFFFFFFLVGFQNGENPLLSGARNTQHLFSACFTFFYLFFSKGRNKARYCVYICFFLGTNTHARTPVLGVGCHISVCNSTKTQSHMHTVEGYCSCCWAQGDLRRTSSSAVPVASLHEQMSFIQ</sequence>
<reference evidence="2" key="1">
    <citation type="submission" date="2021-05" db="EMBL/GenBank/DDBJ databases">
        <authorList>
            <person name="Alioto T."/>
            <person name="Alioto T."/>
            <person name="Gomez Garrido J."/>
        </authorList>
    </citation>
    <scope>NUCLEOTIDE SEQUENCE</scope>
</reference>
<organism evidence="2">
    <name type="scientific">Culex pipiens</name>
    <name type="common">House mosquito</name>
    <dbReference type="NCBI Taxonomy" id="7175"/>
    <lineage>
        <taxon>Eukaryota</taxon>
        <taxon>Metazoa</taxon>
        <taxon>Ecdysozoa</taxon>
        <taxon>Arthropoda</taxon>
        <taxon>Hexapoda</taxon>
        <taxon>Insecta</taxon>
        <taxon>Pterygota</taxon>
        <taxon>Neoptera</taxon>
        <taxon>Endopterygota</taxon>
        <taxon>Diptera</taxon>
        <taxon>Nematocera</taxon>
        <taxon>Culicoidea</taxon>
        <taxon>Culicidae</taxon>
        <taxon>Culicinae</taxon>
        <taxon>Culicini</taxon>
        <taxon>Culex</taxon>
        <taxon>Culex</taxon>
    </lineage>
</organism>
<protein>
    <submittedName>
        <fullName evidence="2">(northern house mosquito) hypothetical protein</fullName>
    </submittedName>
</protein>